<reference evidence="2" key="1">
    <citation type="submission" date="2018-06" db="EMBL/GenBank/DDBJ databases">
        <authorList>
            <person name="Zhirakovskaya E."/>
        </authorList>
    </citation>
    <scope>NUCLEOTIDE SEQUENCE</scope>
</reference>
<keyword evidence="1" id="KW-0472">Membrane</keyword>
<name>A0A3B1D9K7_9ZZZZ</name>
<keyword evidence="1" id="KW-1133">Transmembrane helix</keyword>
<feature type="transmembrane region" description="Helical" evidence="1">
    <location>
        <begin position="51"/>
        <end position="77"/>
    </location>
</feature>
<evidence type="ECO:0008006" key="3">
    <source>
        <dbReference type="Google" id="ProtNLM"/>
    </source>
</evidence>
<feature type="non-terminal residue" evidence="2">
    <location>
        <position position="131"/>
    </location>
</feature>
<sequence>MEKKKKKIRKRFFRQRELRFSIALMILWSLLAMAFLTYLTRVLGGKIEPGLFFFIVVFAGYAVVVVFLTLFFTHRFVGPFERLKMEMKIILSGDYNRRLCVRNNDDLYIKSFISEVNKVLDELEKMQLFKE</sequence>
<accession>A0A3B1D9K7</accession>
<gene>
    <name evidence="2" type="ORF">MNBD_NITROSPIRAE02-535</name>
</gene>
<evidence type="ECO:0000256" key="1">
    <source>
        <dbReference type="SAM" id="Phobius"/>
    </source>
</evidence>
<proteinExistence type="predicted"/>
<dbReference type="EMBL" id="UOGH01000207">
    <property type="protein sequence ID" value="VAX31520.1"/>
    <property type="molecule type" value="Genomic_DNA"/>
</dbReference>
<evidence type="ECO:0000313" key="2">
    <source>
        <dbReference type="EMBL" id="VAX31520.1"/>
    </source>
</evidence>
<organism evidence="2">
    <name type="scientific">hydrothermal vent metagenome</name>
    <dbReference type="NCBI Taxonomy" id="652676"/>
    <lineage>
        <taxon>unclassified sequences</taxon>
        <taxon>metagenomes</taxon>
        <taxon>ecological metagenomes</taxon>
    </lineage>
</organism>
<dbReference type="AlphaFoldDB" id="A0A3B1D9K7"/>
<dbReference type="Gene3D" id="6.10.340.10">
    <property type="match status" value="1"/>
</dbReference>
<feature type="transmembrane region" description="Helical" evidence="1">
    <location>
        <begin position="20"/>
        <end position="39"/>
    </location>
</feature>
<protein>
    <recommendedName>
        <fullName evidence="3">HAMP domain-containing protein</fullName>
    </recommendedName>
</protein>
<keyword evidence="1" id="KW-0812">Transmembrane</keyword>